<accession>A0ABM7M9X3</accession>
<evidence type="ECO:0000256" key="6">
    <source>
        <dbReference type="SAM" id="Phobius"/>
    </source>
</evidence>
<keyword evidence="4 6" id="KW-1133">Transmembrane helix</keyword>
<protein>
    <submittedName>
        <fullName evidence="7">Membrane protein</fullName>
    </submittedName>
</protein>
<feature type="transmembrane region" description="Helical" evidence="6">
    <location>
        <begin position="231"/>
        <end position="254"/>
    </location>
</feature>
<dbReference type="EMBL" id="AP023356">
    <property type="protein sequence ID" value="BCJ48403.1"/>
    <property type="molecule type" value="Genomic_DNA"/>
</dbReference>
<feature type="transmembrane region" description="Helical" evidence="6">
    <location>
        <begin position="260"/>
        <end position="280"/>
    </location>
</feature>
<evidence type="ECO:0000256" key="1">
    <source>
        <dbReference type="ARBA" id="ARBA00004651"/>
    </source>
</evidence>
<evidence type="ECO:0000256" key="4">
    <source>
        <dbReference type="ARBA" id="ARBA00022989"/>
    </source>
</evidence>
<evidence type="ECO:0000256" key="2">
    <source>
        <dbReference type="ARBA" id="ARBA00022475"/>
    </source>
</evidence>
<keyword evidence="8" id="KW-1185">Reference proteome</keyword>
<name>A0ABM7M9X3_9ACTN</name>
<proteinExistence type="predicted"/>
<dbReference type="InterPro" id="IPR036259">
    <property type="entry name" value="MFS_trans_sf"/>
</dbReference>
<reference evidence="7 8" key="1">
    <citation type="submission" date="2020-08" db="EMBL/GenBank/DDBJ databases">
        <title>Whole genome shotgun sequence of Actinoplanes ianthinogenes NBRC 13996.</title>
        <authorList>
            <person name="Komaki H."/>
            <person name="Tamura T."/>
        </authorList>
    </citation>
    <scope>NUCLEOTIDE SEQUENCE [LARGE SCALE GENOMIC DNA]</scope>
    <source>
        <strain evidence="7 8">NBRC 13996</strain>
    </source>
</reference>
<feature type="transmembrane region" description="Helical" evidence="6">
    <location>
        <begin position="90"/>
        <end position="107"/>
    </location>
</feature>
<dbReference type="SUPFAM" id="SSF103473">
    <property type="entry name" value="MFS general substrate transporter"/>
    <property type="match status" value="1"/>
</dbReference>
<feature type="transmembrane region" description="Helical" evidence="6">
    <location>
        <begin position="153"/>
        <end position="174"/>
    </location>
</feature>
<keyword evidence="3 6" id="KW-0812">Transmembrane</keyword>
<feature type="transmembrane region" description="Helical" evidence="6">
    <location>
        <begin position="58"/>
        <end position="78"/>
    </location>
</feature>
<evidence type="ECO:0000313" key="7">
    <source>
        <dbReference type="EMBL" id="BCJ48403.1"/>
    </source>
</evidence>
<feature type="transmembrane region" description="Helical" evidence="6">
    <location>
        <begin position="180"/>
        <end position="199"/>
    </location>
</feature>
<dbReference type="PANTHER" id="PTHR23513">
    <property type="entry name" value="INTEGRAL MEMBRANE EFFLUX PROTEIN-RELATED"/>
    <property type="match status" value="1"/>
</dbReference>
<dbReference type="Gene3D" id="1.20.1250.20">
    <property type="entry name" value="MFS general substrate transporter like domains"/>
    <property type="match status" value="2"/>
</dbReference>
<organism evidence="7 8">
    <name type="scientific">Actinoplanes ianthinogenes</name>
    <dbReference type="NCBI Taxonomy" id="122358"/>
    <lineage>
        <taxon>Bacteria</taxon>
        <taxon>Bacillati</taxon>
        <taxon>Actinomycetota</taxon>
        <taxon>Actinomycetes</taxon>
        <taxon>Micromonosporales</taxon>
        <taxon>Micromonosporaceae</taxon>
        <taxon>Actinoplanes</taxon>
    </lineage>
</organism>
<keyword evidence="5 6" id="KW-0472">Membrane</keyword>
<evidence type="ECO:0000313" key="8">
    <source>
        <dbReference type="Proteomes" id="UP000676967"/>
    </source>
</evidence>
<keyword evidence="2" id="KW-1003">Cell membrane</keyword>
<evidence type="ECO:0000256" key="3">
    <source>
        <dbReference type="ARBA" id="ARBA00022692"/>
    </source>
</evidence>
<dbReference type="Proteomes" id="UP000676967">
    <property type="component" value="Chromosome"/>
</dbReference>
<gene>
    <name evidence="7" type="ORF">Aiant_90600</name>
</gene>
<comment type="subcellular location">
    <subcellularLocation>
        <location evidence="1">Cell membrane</location>
        <topology evidence="1">Multi-pass membrane protein</topology>
    </subcellularLocation>
</comment>
<evidence type="ECO:0000256" key="5">
    <source>
        <dbReference type="ARBA" id="ARBA00023136"/>
    </source>
</evidence>
<dbReference type="PANTHER" id="PTHR23513:SF11">
    <property type="entry name" value="STAPHYLOFERRIN A TRANSPORTER"/>
    <property type="match status" value="1"/>
</dbReference>
<sequence>MEIAGQLSHSRDVRTYREIFALPEFRVLFLARCVTTTAVATGSLALGATTYAGTGSPVLTALAMFGGPLITLLGSATVLSVSDTMGPRRASTIMPAAYVVAFAVQALPDLAWGWRFVILALPHLVGSATSGATMRLLHEIVPADGFVLGRASLNIAAGVMQVAGYGLGGLLLVWFSPTVLFLIAAGSAAAATLILRFGIRERAGVTSGKGVVERTREVNRALLGSPVTRPLYLAMWVPNGLIVGCEALFVPYAGQSSAGYLFAATAAGMLLGDVVVGRFVPPAHRDRLAGPLRLLLAAPYLGFWLAPAPAVAVVLGFVASAGYAASLLWQERLVGVTGAAIRGQAFGLCSTGTMVGQAVGAGLGGVLAVPLGAPHAMGLLAVLSLAVSVALTPGLRRSAPGHDRQGSSALMSGF</sequence>
<feature type="transmembrane region" description="Helical" evidence="6">
    <location>
        <begin position="27"/>
        <end position="52"/>
    </location>
</feature>
<feature type="transmembrane region" description="Helical" evidence="6">
    <location>
        <begin position="301"/>
        <end position="325"/>
    </location>
</feature>
<feature type="transmembrane region" description="Helical" evidence="6">
    <location>
        <begin position="376"/>
        <end position="395"/>
    </location>
</feature>